<dbReference type="SUPFAM" id="SSF47413">
    <property type="entry name" value="lambda repressor-like DNA-binding domains"/>
    <property type="match status" value="1"/>
</dbReference>
<dbReference type="CDD" id="cd06267">
    <property type="entry name" value="PBP1_LacI_sugar_binding-like"/>
    <property type="match status" value="1"/>
</dbReference>
<dbReference type="Gene3D" id="3.40.50.2300">
    <property type="match status" value="2"/>
</dbReference>
<keyword evidence="7" id="KW-1185">Reference proteome</keyword>
<dbReference type="InterPro" id="IPR010982">
    <property type="entry name" value="Lambda_DNA-bd_dom_sf"/>
</dbReference>
<keyword evidence="1" id="KW-0678">Repressor</keyword>
<protein>
    <submittedName>
        <fullName evidence="6">LacI family transcriptional regulator</fullName>
    </submittedName>
</protein>
<keyword evidence="3" id="KW-0238">DNA-binding</keyword>
<dbReference type="OrthoDB" id="37081at2"/>
<evidence type="ECO:0000256" key="3">
    <source>
        <dbReference type="ARBA" id="ARBA00023125"/>
    </source>
</evidence>
<evidence type="ECO:0000313" key="6">
    <source>
        <dbReference type="EMBL" id="QAY72392.1"/>
    </source>
</evidence>
<dbReference type="SUPFAM" id="SSF53822">
    <property type="entry name" value="Periplasmic binding protein-like I"/>
    <property type="match status" value="1"/>
</dbReference>
<evidence type="ECO:0000256" key="2">
    <source>
        <dbReference type="ARBA" id="ARBA00023015"/>
    </source>
</evidence>
<dbReference type="InterPro" id="IPR046335">
    <property type="entry name" value="LacI/GalR-like_sensor"/>
</dbReference>
<dbReference type="GO" id="GO:0000976">
    <property type="term" value="F:transcription cis-regulatory region binding"/>
    <property type="evidence" value="ECO:0007669"/>
    <property type="project" value="TreeGrafter"/>
</dbReference>
<evidence type="ECO:0000256" key="1">
    <source>
        <dbReference type="ARBA" id="ARBA00022491"/>
    </source>
</evidence>
<evidence type="ECO:0000313" key="7">
    <source>
        <dbReference type="Proteomes" id="UP000291259"/>
    </source>
</evidence>
<name>A0A4P6F944_9MICO</name>
<reference evidence="6 7" key="1">
    <citation type="submission" date="2019-01" db="EMBL/GenBank/DDBJ databases">
        <title>Genome sequencing of strain FW100M-8.</title>
        <authorList>
            <person name="Heo J."/>
            <person name="Kim S.-J."/>
            <person name="Kim J.-S."/>
            <person name="Hong S.-B."/>
            <person name="Kwon S.-W."/>
        </authorList>
    </citation>
    <scope>NUCLEOTIDE SEQUENCE [LARGE SCALE GENOMIC DNA]</scope>
    <source>
        <strain evidence="6 7">FW100M-8</strain>
    </source>
</reference>
<dbReference type="Gene3D" id="1.10.260.40">
    <property type="entry name" value="lambda repressor-like DNA-binding domains"/>
    <property type="match status" value="1"/>
</dbReference>
<evidence type="ECO:0000256" key="4">
    <source>
        <dbReference type="ARBA" id="ARBA00023163"/>
    </source>
</evidence>
<dbReference type="Pfam" id="PF13377">
    <property type="entry name" value="Peripla_BP_3"/>
    <property type="match status" value="1"/>
</dbReference>
<accession>A0A4P6F944</accession>
<dbReference type="KEGG" id="agf:ET445_02610"/>
<dbReference type="InterPro" id="IPR028082">
    <property type="entry name" value="Peripla_BP_I"/>
</dbReference>
<dbReference type="Pfam" id="PF00356">
    <property type="entry name" value="LacI"/>
    <property type="match status" value="1"/>
</dbReference>
<evidence type="ECO:0000259" key="5">
    <source>
        <dbReference type="PROSITE" id="PS50932"/>
    </source>
</evidence>
<dbReference type="EMBL" id="CP035491">
    <property type="protein sequence ID" value="QAY72392.1"/>
    <property type="molecule type" value="Genomic_DNA"/>
</dbReference>
<dbReference type="PANTHER" id="PTHR30146">
    <property type="entry name" value="LACI-RELATED TRANSCRIPTIONAL REPRESSOR"/>
    <property type="match status" value="1"/>
</dbReference>
<dbReference type="PANTHER" id="PTHR30146:SF148">
    <property type="entry name" value="HTH-TYPE TRANSCRIPTIONAL REPRESSOR PURR-RELATED"/>
    <property type="match status" value="1"/>
</dbReference>
<organism evidence="6 7">
    <name type="scientific">Agromyces protaetiae</name>
    <dbReference type="NCBI Taxonomy" id="2509455"/>
    <lineage>
        <taxon>Bacteria</taxon>
        <taxon>Bacillati</taxon>
        <taxon>Actinomycetota</taxon>
        <taxon>Actinomycetes</taxon>
        <taxon>Micrococcales</taxon>
        <taxon>Microbacteriaceae</taxon>
        <taxon>Agromyces</taxon>
    </lineage>
</organism>
<dbReference type="RefSeq" id="WP_129188568.1">
    <property type="nucleotide sequence ID" value="NZ_CP035491.1"/>
</dbReference>
<dbReference type="CDD" id="cd01392">
    <property type="entry name" value="HTH_LacI"/>
    <property type="match status" value="1"/>
</dbReference>
<keyword evidence="2" id="KW-0805">Transcription regulation</keyword>
<keyword evidence="4" id="KW-0804">Transcription</keyword>
<gene>
    <name evidence="6" type="ORF">ET445_02610</name>
</gene>
<dbReference type="PROSITE" id="PS50932">
    <property type="entry name" value="HTH_LACI_2"/>
    <property type="match status" value="1"/>
</dbReference>
<dbReference type="SMART" id="SM00354">
    <property type="entry name" value="HTH_LACI"/>
    <property type="match status" value="1"/>
</dbReference>
<dbReference type="AlphaFoldDB" id="A0A4P6F944"/>
<sequence length="332" mass="35479">MTRITIEDVAAEAGVSVTTVSHVFSGHRPVSDSTSERVRKIARDLGYRPNAIAKSLRVQRTFTAMIVLPDITNPFYPALARGVQDVLRTGGYQTLLCNTDAQDRDERAFLDEAMSRRVDGVVFMGFHVPVTDLEPLAESGIAVVNLGYGQTRAPIDIARFDDRAAAEEAVGYLLRSAPGNVGFIDGNASSPVAEARLQGFLDAYAAAGVAVPEGHVVSVDFTREGGRDGMRRLLAAGRPPRAVFCANDLIALGAIDIAHERGLAIPGDIAIMGCDDIDAADIVTPRLTTVRNSADEIGRTCGELLLSRMTGVYSGPGREVVVPYRIVVRDSA</sequence>
<dbReference type="InterPro" id="IPR000843">
    <property type="entry name" value="HTH_LacI"/>
</dbReference>
<feature type="domain" description="HTH lacI-type" evidence="5">
    <location>
        <begin position="4"/>
        <end position="58"/>
    </location>
</feature>
<dbReference type="Proteomes" id="UP000291259">
    <property type="component" value="Chromosome"/>
</dbReference>
<dbReference type="GO" id="GO:0003700">
    <property type="term" value="F:DNA-binding transcription factor activity"/>
    <property type="evidence" value="ECO:0007669"/>
    <property type="project" value="TreeGrafter"/>
</dbReference>
<proteinExistence type="predicted"/>